<protein>
    <submittedName>
        <fullName evidence="2">Unannotated protein</fullName>
    </submittedName>
</protein>
<dbReference type="Gene3D" id="3.40.50.1820">
    <property type="entry name" value="alpha/beta hydrolase"/>
    <property type="match status" value="1"/>
</dbReference>
<dbReference type="InterPro" id="IPR051049">
    <property type="entry name" value="Dienelactone_hydrolase-like"/>
</dbReference>
<dbReference type="AlphaFoldDB" id="A0A6J7DQV0"/>
<organism evidence="2">
    <name type="scientific">freshwater metagenome</name>
    <dbReference type="NCBI Taxonomy" id="449393"/>
    <lineage>
        <taxon>unclassified sequences</taxon>
        <taxon>metagenomes</taxon>
        <taxon>ecological metagenomes</taxon>
    </lineage>
</organism>
<evidence type="ECO:0000313" key="2">
    <source>
        <dbReference type="EMBL" id="CAB4872926.1"/>
    </source>
</evidence>
<dbReference type="PANTHER" id="PTHR46623:SF6">
    <property type="entry name" value="ALPHA_BETA-HYDROLASES SUPERFAMILY PROTEIN"/>
    <property type="match status" value="1"/>
</dbReference>
<sequence>MGELVTFKSNGGTCDGYIAGDSGPGVVVIQEWWGLNEHIKDIVDRFAAAGFVAIAPDLYHGASATEPDGAGKLMMALNLAEAGKDMSGAIDLLQQRTGRTKVGVVGFCMGGGLALVAACQRPDAVAGVAPFYGLIPWASAQPDWSALTAKVEGHYAANDAFFTPDNAAALQEQLRDLGKDATLHVYPATDHAFFNDTRPEVYDAAAAATAWERTLALFRSAL</sequence>
<name>A0A6J7DQV0_9ZZZZ</name>
<accession>A0A6J7DQV0</accession>
<dbReference type="PANTHER" id="PTHR46623">
    <property type="entry name" value="CARBOXYMETHYLENEBUTENOLIDASE-RELATED"/>
    <property type="match status" value="1"/>
</dbReference>
<dbReference type="InterPro" id="IPR002925">
    <property type="entry name" value="Dienelactn_hydro"/>
</dbReference>
<dbReference type="SUPFAM" id="SSF53474">
    <property type="entry name" value="alpha/beta-Hydrolases"/>
    <property type="match status" value="1"/>
</dbReference>
<reference evidence="2" key="1">
    <citation type="submission" date="2020-05" db="EMBL/GenBank/DDBJ databases">
        <authorList>
            <person name="Chiriac C."/>
            <person name="Salcher M."/>
            <person name="Ghai R."/>
            <person name="Kavagutti S V."/>
        </authorList>
    </citation>
    <scope>NUCLEOTIDE SEQUENCE</scope>
</reference>
<proteinExistence type="predicted"/>
<evidence type="ECO:0000259" key="1">
    <source>
        <dbReference type="Pfam" id="PF01738"/>
    </source>
</evidence>
<dbReference type="EMBL" id="CAFBLP010000017">
    <property type="protein sequence ID" value="CAB4872926.1"/>
    <property type="molecule type" value="Genomic_DNA"/>
</dbReference>
<dbReference type="GO" id="GO:0016787">
    <property type="term" value="F:hydrolase activity"/>
    <property type="evidence" value="ECO:0007669"/>
    <property type="project" value="InterPro"/>
</dbReference>
<dbReference type="InterPro" id="IPR029058">
    <property type="entry name" value="AB_hydrolase_fold"/>
</dbReference>
<feature type="domain" description="Dienelactone hydrolase" evidence="1">
    <location>
        <begin position="20"/>
        <end position="221"/>
    </location>
</feature>
<gene>
    <name evidence="2" type="ORF">UFOPK3376_00942</name>
</gene>
<dbReference type="Pfam" id="PF01738">
    <property type="entry name" value="DLH"/>
    <property type="match status" value="1"/>
</dbReference>